<name>A0A811QFC3_9POAL</name>
<dbReference type="Proteomes" id="UP000604825">
    <property type="component" value="Unassembled WGS sequence"/>
</dbReference>
<dbReference type="AlphaFoldDB" id="A0A811QFC3"/>
<sequence length="111" mass="11979">MQNTTQRSKMNLTIMLRTCEYGIITSTGLEAAAVLRKSHCCRALKRAACFGIGDVASNIDVGASKQVSPSEALPDSALQQIKLLQGFNGEKLHRRLFGNGREDLAGGREEG</sequence>
<comment type="caution">
    <text evidence="1">The sequence shown here is derived from an EMBL/GenBank/DDBJ whole genome shotgun (WGS) entry which is preliminary data.</text>
</comment>
<evidence type="ECO:0000313" key="2">
    <source>
        <dbReference type="Proteomes" id="UP000604825"/>
    </source>
</evidence>
<evidence type="ECO:0000313" key="1">
    <source>
        <dbReference type="EMBL" id="CAD6257930.1"/>
    </source>
</evidence>
<reference evidence="1" key="1">
    <citation type="submission" date="2020-10" db="EMBL/GenBank/DDBJ databases">
        <authorList>
            <person name="Han B."/>
            <person name="Lu T."/>
            <person name="Zhao Q."/>
            <person name="Huang X."/>
            <person name="Zhao Y."/>
        </authorList>
    </citation>
    <scope>NUCLEOTIDE SEQUENCE</scope>
</reference>
<dbReference type="EMBL" id="CAJGYO010000010">
    <property type="protein sequence ID" value="CAD6257930.1"/>
    <property type="molecule type" value="Genomic_DNA"/>
</dbReference>
<proteinExistence type="predicted"/>
<accession>A0A811QFC3</accession>
<gene>
    <name evidence="1" type="ORF">NCGR_LOCUS41413</name>
</gene>
<organism evidence="1 2">
    <name type="scientific">Miscanthus lutarioriparius</name>
    <dbReference type="NCBI Taxonomy" id="422564"/>
    <lineage>
        <taxon>Eukaryota</taxon>
        <taxon>Viridiplantae</taxon>
        <taxon>Streptophyta</taxon>
        <taxon>Embryophyta</taxon>
        <taxon>Tracheophyta</taxon>
        <taxon>Spermatophyta</taxon>
        <taxon>Magnoliopsida</taxon>
        <taxon>Liliopsida</taxon>
        <taxon>Poales</taxon>
        <taxon>Poaceae</taxon>
        <taxon>PACMAD clade</taxon>
        <taxon>Panicoideae</taxon>
        <taxon>Andropogonodae</taxon>
        <taxon>Andropogoneae</taxon>
        <taxon>Saccharinae</taxon>
        <taxon>Miscanthus</taxon>
    </lineage>
</organism>
<protein>
    <submittedName>
        <fullName evidence="1">Uncharacterized protein</fullName>
    </submittedName>
</protein>
<keyword evidence="2" id="KW-1185">Reference proteome</keyword>